<protein>
    <submittedName>
        <fullName evidence="2">Uncharacterized protein</fullName>
    </submittedName>
</protein>
<organism evidence="2 3">
    <name type="scientific">Ameca splendens</name>
    <dbReference type="NCBI Taxonomy" id="208324"/>
    <lineage>
        <taxon>Eukaryota</taxon>
        <taxon>Metazoa</taxon>
        <taxon>Chordata</taxon>
        <taxon>Craniata</taxon>
        <taxon>Vertebrata</taxon>
        <taxon>Euteleostomi</taxon>
        <taxon>Actinopterygii</taxon>
        <taxon>Neopterygii</taxon>
        <taxon>Teleostei</taxon>
        <taxon>Neoteleostei</taxon>
        <taxon>Acanthomorphata</taxon>
        <taxon>Ovalentaria</taxon>
        <taxon>Atherinomorphae</taxon>
        <taxon>Cyprinodontiformes</taxon>
        <taxon>Goodeidae</taxon>
        <taxon>Ameca</taxon>
    </lineage>
</organism>
<feature type="region of interest" description="Disordered" evidence="1">
    <location>
        <begin position="1"/>
        <end position="27"/>
    </location>
</feature>
<evidence type="ECO:0000313" key="2">
    <source>
        <dbReference type="EMBL" id="MEQ2292919.1"/>
    </source>
</evidence>
<evidence type="ECO:0000256" key="1">
    <source>
        <dbReference type="SAM" id="MobiDB-lite"/>
    </source>
</evidence>
<dbReference type="Proteomes" id="UP001469553">
    <property type="component" value="Unassembled WGS sequence"/>
</dbReference>
<comment type="caution">
    <text evidence="2">The sequence shown here is derived from an EMBL/GenBank/DDBJ whole genome shotgun (WGS) entry which is preliminary data.</text>
</comment>
<keyword evidence="3" id="KW-1185">Reference proteome</keyword>
<sequence>MLRPHPFDKLGITHPAGYASSPVRGSQASARFPGDVIPRTFSNVTCRAKMLYGSREQYQAGLHNICLIDSSLFMLMINLLHAPE</sequence>
<accession>A0ABV0YGG0</accession>
<name>A0ABV0YGG0_9TELE</name>
<reference evidence="2 3" key="1">
    <citation type="submission" date="2021-06" db="EMBL/GenBank/DDBJ databases">
        <authorList>
            <person name="Palmer J.M."/>
        </authorList>
    </citation>
    <scope>NUCLEOTIDE SEQUENCE [LARGE SCALE GENOMIC DNA]</scope>
    <source>
        <strain evidence="2 3">AS_MEX2019</strain>
        <tissue evidence="2">Muscle</tissue>
    </source>
</reference>
<proteinExistence type="predicted"/>
<gene>
    <name evidence="2" type="ORF">AMECASPLE_027748</name>
</gene>
<evidence type="ECO:0000313" key="3">
    <source>
        <dbReference type="Proteomes" id="UP001469553"/>
    </source>
</evidence>
<dbReference type="EMBL" id="JAHRIP010031185">
    <property type="protein sequence ID" value="MEQ2292919.1"/>
    <property type="molecule type" value="Genomic_DNA"/>
</dbReference>